<keyword evidence="2" id="KW-1185">Reference proteome</keyword>
<dbReference type="AlphaFoldDB" id="A0A1H6XYD8"/>
<evidence type="ECO:0000313" key="1">
    <source>
        <dbReference type="EMBL" id="SEJ34088.1"/>
    </source>
</evidence>
<evidence type="ECO:0000313" key="2">
    <source>
        <dbReference type="Proteomes" id="UP000199403"/>
    </source>
</evidence>
<organism evidence="1 2">
    <name type="scientific">Cyclobacterium xiamenense</name>
    <dbReference type="NCBI Taxonomy" id="1297121"/>
    <lineage>
        <taxon>Bacteria</taxon>
        <taxon>Pseudomonadati</taxon>
        <taxon>Bacteroidota</taxon>
        <taxon>Cytophagia</taxon>
        <taxon>Cytophagales</taxon>
        <taxon>Cyclobacteriaceae</taxon>
        <taxon>Cyclobacterium</taxon>
    </lineage>
</organism>
<dbReference type="STRING" id="1416801.SAMN05192553_103343"/>
<proteinExistence type="predicted"/>
<dbReference type="Proteomes" id="UP000199403">
    <property type="component" value="Unassembled WGS sequence"/>
</dbReference>
<dbReference type="OrthoDB" id="669636at2"/>
<reference evidence="2" key="1">
    <citation type="submission" date="2016-10" db="EMBL/GenBank/DDBJ databases">
        <authorList>
            <person name="Varghese N."/>
            <person name="Submissions S."/>
        </authorList>
    </citation>
    <scope>NUCLEOTIDE SEQUENCE [LARGE SCALE GENOMIC DNA]</scope>
    <source>
        <strain evidence="2">IBRC-M 10761</strain>
    </source>
</reference>
<gene>
    <name evidence="1" type="ORF">SAMN05192553_103343</name>
</gene>
<dbReference type="EMBL" id="FNZH01000003">
    <property type="protein sequence ID" value="SEJ34088.1"/>
    <property type="molecule type" value="Genomic_DNA"/>
</dbReference>
<accession>A0A1H6XYD8</accession>
<name>A0A1H6XYD8_9BACT</name>
<protein>
    <submittedName>
        <fullName evidence="1">Uncharacterized protein</fullName>
    </submittedName>
</protein>
<dbReference type="Gene3D" id="3.40.50.10610">
    <property type="entry name" value="ABC-type transport auxiliary lipoprotein component"/>
    <property type="match status" value="1"/>
</dbReference>
<dbReference type="RefSeq" id="WP_143057607.1">
    <property type="nucleotide sequence ID" value="NZ_FNZH01000003.1"/>
</dbReference>
<sequence>MKNVVGIFFWCSMVAFEAGAQSHFFKNADVETIVENHETIATLPFQARVTLRPDQMESLSADELASLERLEGQSIQQALFTWFQNHKETGKLAVNVQDPAVTNSKLTAAGISLENYQDIAPSQLAAILGVDAIVTGSYETNQPLGANGEENEGILAPEANLAVINLFIYNAADGELLLQFHNGIYGSKESLNSGLVEALLKKVSRKMVYAKT</sequence>